<feature type="non-terminal residue" evidence="1">
    <location>
        <position position="1"/>
    </location>
</feature>
<protein>
    <submittedName>
        <fullName evidence="1">Uncharacterized protein</fullName>
    </submittedName>
</protein>
<proteinExistence type="predicted"/>
<sequence>DSWSLVDLYRVSVNCFFLGSCSVSLVRGCGCFGPTTLLVVPIVV</sequence>
<evidence type="ECO:0000313" key="1">
    <source>
        <dbReference type="EMBL" id="MCH93249.1"/>
    </source>
</evidence>
<dbReference type="AlphaFoldDB" id="A0A392N227"/>
<comment type="caution">
    <text evidence="1">The sequence shown here is derived from an EMBL/GenBank/DDBJ whole genome shotgun (WGS) entry which is preliminary data.</text>
</comment>
<dbReference type="Proteomes" id="UP000265520">
    <property type="component" value="Unassembled WGS sequence"/>
</dbReference>
<reference evidence="1 2" key="1">
    <citation type="journal article" date="2018" name="Front. Plant Sci.">
        <title>Red Clover (Trifolium pratense) and Zigzag Clover (T. medium) - A Picture of Genomic Similarities and Differences.</title>
        <authorList>
            <person name="Dluhosova J."/>
            <person name="Istvanek J."/>
            <person name="Nedelnik J."/>
            <person name="Repkova J."/>
        </authorList>
    </citation>
    <scope>NUCLEOTIDE SEQUENCE [LARGE SCALE GENOMIC DNA]</scope>
    <source>
        <strain evidence="2">cv. 10/8</strain>
        <tissue evidence="1">Leaf</tissue>
    </source>
</reference>
<organism evidence="1 2">
    <name type="scientific">Trifolium medium</name>
    <dbReference type="NCBI Taxonomy" id="97028"/>
    <lineage>
        <taxon>Eukaryota</taxon>
        <taxon>Viridiplantae</taxon>
        <taxon>Streptophyta</taxon>
        <taxon>Embryophyta</taxon>
        <taxon>Tracheophyta</taxon>
        <taxon>Spermatophyta</taxon>
        <taxon>Magnoliopsida</taxon>
        <taxon>eudicotyledons</taxon>
        <taxon>Gunneridae</taxon>
        <taxon>Pentapetalae</taxon>
        <taxon>rosids</taxon>
        <taxon>fabids</taxon>
        <taxon>Fabales</taxon>
        <taxon>Fabaceae</taxon>
        <taxon>Papilionoideae</taxon>
        <taxon>50 kb inversion clade</taxon>
        <taxon>NPAAA clade</taxon>
        <taxon>Hologalegina</taxon>
        <taxon>IRL clade</taxon>
        <taxon>Trifolieae</taxon>
        <taxon>Trifolium</taxon>
    </lineage>
</organism>
<keyword evidence="2" id="KW-1185">Reference proteome</keyword>
<accession>A0A392N227</accession>
<evidence type="ECO:0000313" key="2">
    <source>
        <dbReference type="Proteomes" id="UP000265520"/>
    </source>
</evidence>
<dbReference type="EMBL" id="LXQA010024508">
    <property type="protein sequence ID" value="MCH93249.1"/>
    <property type="molecule type" value="Genomic_DNA"/>
</dbReference>
<name>A0A392N227_9FABA</name>
<gene>
    <name evidence="1" type="ORF">A2U01_0014197</name>
</gene>